<evidence type="ECO:0000256" key="2">
    <source>
        <dbReference type="ARBA" id="ARBA00000198"/>
    </source>
</evidence>
<dbReference type="InterPro" id="IPR000550">
    <property type="entry name" value="Hppk"/>
</dbReference>
<name>A0A2T0FM13_9ASCO</name>
<dbReference type="GO" id="GO:0046654">
    <property type="term" value="P:tetrahydrofolate biosynthetic process"/>
    <property type="evidence" value="ECO:0007669"/>
    <property type="project" value="UniProtKB-UniPathway"/>
</dbReference>
<dbReference type="GO" id="GO:0046872">
    <property type="term" value="F:metal ion binding"/>
    <property type="evidence" value="ECO:0007669"/>
    <property type="project" value="UniProtKB-KW"/>
</dbReference>
<dbReference type="InterPro" id="IPR006390">
    <property type="entry name" value="DHP_synth_dom"/>
</dbReference>
<comment type="catalytic activity">
    <reaction evidence="2">
        <text>6-hydroxymethyl-7,8-dihydropterin + ATP = (7,8-dihydropterin-6-yl)methyl diphosphate + AMP + H(+)</text>
        <dbReference type="Rhea" id="RHEA:11412"/>
        <dbReference type="ChEBI" id="CHEBI:15378"/>
        <dbReference type="ChEBI" id="CHEBI:30616"/>
        <dbReference type="ChEBI" id="CHEBI:44841"/>
        <dbReference type="ChEBI" id="CHEBI:72950"/>
        <dbReference type="ChEBI" id="CHEBI:456215"/>
        <dbReference type="EC" id="2.7.6.3"/>
    </reaction>
</comment>
<evidence type="ECO:0000256" key="18">
    <source>
        <dbReference type="ARBA" id="ARBA00022842"/>
    </source>
</evidence>
<evidence type="ECO:0000256" key="10">
    <source>
        <dbReference type="ARBA" id="ARBA00012458"/>
    </source>
</evidence>
<evidence type="ECO:0000256" key="16">
    <source>
        <dbReference type="ARBA" id="ARBA00022777"/>
    </source>
</evidence>
<dbReference type="InterPro" id="IPR045031">
    <property type="entry name" value="DHP_synth-like"/>
</dbReference>
<comment type="caution">
    <text evidence="26">The sequence shown here is derived from an EMBL/GenBank/DDBJ whole genome shotgun (WGS) entry which is preliminary data.</text>
</comment>
<dbReference type="Pfam" id="PF02152">
    <property type="entry name" value="FolB"/>
    <property type="match status" value="2"/>
</dbReference>
<evidence type="ECO:0000256" key="5">
    <source>
        <dbReference type="ARBA" id="ARBA00004763"/>
    </source>
</evidence>
<dbReference type="CDD" id="cd00483">
    <property type="entry name" value="HPPK"/>
    <property type="match status" value="1"/>
</dbReference>
<comment type="pathway">
    <text evidence="7">Cofactor biosynthesis; tetrahydrofolate biosynthesis; 2-amino-4-hydroxy-6-hydroxymethyl-7,8-dihydropteridine diphosphate from 7,8-dihydroneopterin triphosphate: step 4/4.</text>
</comment>
<feature type="domain" description="Pterin-binding" evidence="25">
    <location>
        <begin position="467"/>
        <end position="727"/>
    </location>
</feature>
<evidence type="ECO:0000313" key="27">
    <source>
        <dbReference type="Proteomes" id="UP000238350"/>
    </source>
</evidence>
<dbReference type="GO" id="GO:0004156">
    <property type="term" value="F:dihydropteroate synthase activity"/>
    <property type="evidence" value="ECO:0007669"/>
    <property type="project" value="UniProtKB-EC"/>
</dbReference>
<dbReference type="Gene3D" id="3.30.1130.10">
    <property type="match status" value="2"/>
</dbReference>
<dbReference type="EC" id="4.1.2.25" evidence="11"/>
<evidence type="ECO:0000256" key="11">
    <source>
        <dbReference type="ARBA" id="ARBA00013043"/>
    </source>
</evidence>
<dbReference type="EMBL" id="NDIQ01000022">
    <property type="protein sequence ID" value="PRT56031.1"/>
    <property type="molecule type" value="Genomic_DNA"/>
</dbReference>
<dbReference type="RefSeq" id="XP_024665976.1">
    <property type="nucleotide sequence ID" value="XM_024810208.1"/>
</dbReference>
<dbReference type="PROSITE" id="PS00794">
    <property type="entry name" value="HPPK"/>
    <property type="match status" value="1"/>
</dbReference>
<evidence type="ECO:0000256" key="7">
    <source>
        <dbReference type="ARBA" id="ARBA00005051"/>
    </source>
</evidence>
<evidence type="ECO:0000256" key="23">
    <source>
        <dbReference type="ARBA" id="ARBA00067568"/>
    </source>
</evidence>
<organism evidence="26 27">
    <name type="scientific">Wickerhamiella sorbophila</name>
    <dbReference type="NCBI Taxonomy" id="45607"/>
    <lineage>
        <taxon>Eukaryota</taxon>
        <taxon>Fungi</taxon>
        <taxon>Dikarya</taxon>
        <taxon>Ascomycota</taxon>
        <taxon>Saccharomycotina</taxon>
        <taxon>Dipodascomycetes</taxon>
        <taxon>Dipodascales</taxon>
        <taxon>Trichomonascaceae</taxon>
        <taxon>Wickerhamiella</taxon>
    </lineage>
</organism>
<dbReference type="InterPro" id="IPR000489">
    <property type="entry name" value="Pterin-binding_dom"/>
</dbReference>
<evidence type="ECO:0000256" key="9">
    <source>
        <dbReference type="ARBA" id="ARBA00009951"/>
    </source>
</evidence>
<evidence type="ECO:0000256" key="13">
    <source>
        <dbReference type="ARBA" id="ARBA00022679"/>
    </source>
</evidence>
<dbReference type="SUPFAM" id="SSF55083">
    <property type="entry name" value="6-hydroxymethyl-7,8-dihydropterin pyrophosphokinase, HPPK"/>
    <property type="match status" value="1"/>
</dbReference>
<dbReference type="NCBIfam" id="TIGR01496">
    <property type="entry name" value="DHPS"/>
    <property type="match status" value="1"/>
</dbReference>
<comment type="cofactor">
    <cofactor evidence="4">
        <name>Mg(2+)</name>
        <dbReference type="ChEBI" id="CHEBI:18420"/>
    </cofactor>
</comment>
<dbReference type="AlphaFoldDB" id="A0A2T0FM13"/>
<dbReference type="SUPFAM" id="SSF55620">
    <property type="entry name" value="Tetrahydrobiopterin biosynthesis enzymes-like"/>
    <property type="match status" value="2"/>
</dbReference>
<evidence type="ECO:0000256" key="19">
    <source>
        <dbReference type="ARBA" id="ARBA00022909"/>
    </source>
</evidence>
<comment type="pathway">
    <text evidence="5">Cofactor biosynthesis; tetrahydrofolate biosynthesis; 7,8-dihydrofolate from 2-amino-4-hydroxy-6-hydroxymethyl-7,8-dihydropteridine diphosphate and 4-aminobenzoate: step 1/2.</text>
</comment>
<dbReference type="GO" id="GO:0004150">
    <property type="term" value="F:dihydroneopterin aldolase activity"/>
    <property type="evidence" value="ECO:0007669"/>
    <property type="project" value="UniProtKB-EC"/>
</dbReference>
<evidence type="ECO:0000256" key="15">
    <source>
        <dbReference type="ARBA" id="ARBA00022741"/>
    </source>
</evidence>
<dbReference type="PROSITE" id="PS50972">
    <property type="entry name" value="PTERIN_BINDING"/>
    <property type="match status" value="1"/>
</dbReference>
<comment type="pathway">
    <text evidence="6">Cofactor biosynthesis; tetrahydrofolate biosynthesis; 2-amino-4-hydroxy-6-hydroxymethyl-7,8-dihydropteridine diphosphate from 7,8-dihydroneopterin triphosphate: step 3/4.</text>
</comment>
<dbReference type="GO" id="GO:0005524">
    <property type="term" value="F:ATP binding"/>
    <property type="evidence" value="ECO:0007669"/>
    <property type="project" value="UniProtKB-KW"/>
</dbReference>
<dbReference type="NCBIfam" id="TIGR01498">
    <property type="entry name" value="folK"/>
    <property type="match status" value="1"/>
</dbReference>
<evidence type="ECO:0000256" key="20">
    <source>
        <dbReference type="ARBA" id="ARBA00023268"/>
    </source>
</evidence>
<dbReference type="SMART" id="SM00905">
    <property type="entry name" value="FolB"/>
    <property type="match status" value="2"/>
</dbReference>
<evidence type="ECO:0000256" key="17">
    <source>
        <dbReference type="ARBA" id="ARBA00022840"/>
    </source>
</evidence>
<dbReference type="NCBIfam" id="TIGR00526">
    <property type="entry name" value="folB_dom"/>
    <property type="match status" value="2"/>
</dbReference>
<dbReference type="Gene3D" id="3.30.70.560">
    <property type="entry name" value="7,8-Dihydro-6-hydroxymethylpterin-pyrophosphokinase HPPK"/>
    <property type="match status" value="1"/>
</dbReference>
<dbReference type="GO" id="GO:0005740">
    <property type="term" value="C:mitochondrial envelope"/>
    <property type="evidence" value="ECO:0007669"/>
    <property type="project" value="TreeGrafter"/>
</dbReference>
<proteinExistence type="inferred from homology"/>
<dbReference type="GO" id="GO:0003848">
    <property type="term" value="F:2-amino-4-hydroxy-6-hydroxymethyldihydropteridine diphosphokinase activity"/>
    <property type="evidence" value="ECO:0007669"/>
    <property type="project" value="UniProtKB-EC"/>
</dbReference>
<dbReference type="EC" id="2.5.1.15" evidence="10"/>
<evidence type="ECO:0000256" key="22">
    <source>
        <dbReference type="ARBA" id="ARBA00061548"/>
    </source>
</evidence>
<evidence type="ECO:0000256" key="8">
    <source>
        <dbReference type="ARBA" id="ARBA00009640"/>
    </source>
</evidence>
<dbReference type="CDD" id="cd00739">
    <property type="entry name" value="DHPS"/>
    <property type="match status" value="1"/>
</dbReference>
<evidence type="ECO:0000313" key="26">
    <source>
        <dbReference type="EMBL" id="PRT56031.1"/>
    </source>
</evidence>
<evidence type="ECO:0000256" key="4">
    <source>
        <dbReference type="ARBA" id="ARBA00001946"/>
    </source>
</evidence>
<dbReference type="Pfam" id="PF00809">
    <property type="entry name" value="Pterin_bind"/>
    <property type="match status" value="1"/>
</dbReference>
<dbReference type="GO" id="GO:0016301">
    <property type="term" value="F:kinase activity"/>
    <property type="evidence" value="ECO:0007669"/>
    <property type="project" value="UniProtKB-KW"/>
</dbReference>
<keyword evidence="14" id="KW-0479">Metal-binding</keyword>
<keyword evidence="27" id="KW-1185">Reference proteome</keyword>
<dbReference type="Pfam" id="PF01288">
    <property type="entry name" value="HPPK"/>
    <property type="match status" value="1"/>
</dbReference>
<dbReference type="GeneID" id="36517399"/>
<keyword evidence="20" id="KW-0511">Multifunctional enzyme</keyword>
<keyword evidence="18" id="KW-0460">Magnesium</keyword>
<evidence type="ECO:0000259" key="25">
    <source>
        <dbReference type="PROSITE" id="PS50972"/>
    </source>
</evidence>
<dbReference type="FunFam" id="3.20.20.20:FF:000006">
    <property type="entry name" value="Dihydropteroate synthase"/>
    <property type="match status" value="1"/>
</dbReference>
<evidence type="ECO:0000256" key="21">
    <source>
        <dbReference type="ARBA" id="ARBA00058009"/>
    </source>
</evidence>
<keyword evidence="16" id="KW-0418">Kinase</keyword>
<comment type="similarity">
    <text evidence="9">In the C-terminal section; belongs to the DHPS family.</text>
</comment>
<dbReference type="InterPro" id="IPR011005">
    <property type="entry name" value="Dihydropteroate_synth-like_sf"/>
</dbReference>
<comment type="catalytic activity">
    <reaction evidence="3">
        <text>7,8-dihydroneopterin = 6-hydroxymethyl-7,8-dihydropterin + glycolaldehyde</text>
        <dbReference type="Rhea" id="RHEA:10540"/>
        <dbReference type="ChEBI" id="CHEBI:17001"/>
        <dbReference type="ChEBI" id="CHEBI:17071"/>
        <dbReference type="ChEBI" id="CHEBI:44841"/>
        <dbReference type="EC" id="4.1.2.25"/>
    </reaction>
</comment>
<dbReference type="PROSITE" id="PS00793">
    <property type="entry name" value="DHPS_2"/>
    <property type="match status" value="1"/>
</dbReference>
<evidence type="ECO:0000256" key="6">
    <source>
        <dbReference type="ARBA" id="ARBA00005013"/>
    </source>
</evidence>
<dbReference type="InterPro" id="IPR043133">
    <property type="entry name" value="GTP-CH-I_C/QueF"/>
</dbReference>
<dbReference type="EC" id="2.7.6.3" evidence="12"/>
<keyword evidence="19" id="KW-0289">Folate biosynthesis</keyword>
<dbReference type="PROSITE" id="PS00792">
    <property type="entry name" value="DHPS_1"/>
    <property type="match status" value="1"/>
</dbReference>
<dbReference type="UniPathway" id="UPA00077">
    <property type="reaction ID" value="UER00155"/>
</dbReference>
<keyword evidence="13" id="KW-0808">Transferase</keyword>
<sequence length="737" mass="81664">MDFVFVRDLAVKTITGVDAWKRPQSQPLLISIFINANIKDVGRTDHLSKSLNYDVISRNVSQYIETRRYQSLEHIAESVAKKVLSQCSDGHWTRIHVKKPRSLLRADSSEIVIARRRGRSEQFLKHDTPDLVRINKLNLVTIIGVNHIERLYRQNVEIDITMFKPLTADSTYDERYDYRMIAERVCEFVEASAYKTIESFAQSVAQVVCSLGVEKVKVSAAKPSALTFAEGAGVELTRTVSDFSAQELEAVRTLNKTPEPESLFPPTAVDLTKDCHRVYLAFGTNVGEPIANVRQAIRELASRGVEVFATSNIYISEPMYVQDQERFHNGVFACNTSLSPQNLLKVIKEIEYQQFGRVKVIDNGPRPMDLDILLYDDAVMNTPELNIPHIDMLNRAFVLQPLVDVVSPELLHPLTAEPFVNHLEQLPKSSLNQSSSAMSQIIPFGPTSNLVSSKGLVVDPINHSEPTIVMAIVNLTPDSFSDGGTVTVENIVSKCLEHVKNGAHILDVGGLSTRPNSQPCSSEEELNRVVPAIQAIRAHPELANIPISIDTYRSEVAAAALDAGANIINDVFSGRMDENIFAVAARYEAPLVLGHARGTQETMNSLAKYDNVLGEVSCELAERIEVAMKAGVKRWQIILDPGLGFAKNQEQNLEIIRNFSDLRHCPGVEGYPWLVGPSRKRFIGTITGVDEAKDRVMGTATVLTSMIANGADIVRVHDTKAMAETAKMADAIYRLKP</sequence>
<dbReference type="InterPro" id="IPR035907">
    <property type="entry name" value="Hppk_sf"/>
</dbReference>
<evidence type="ECO:0000256" key="1">
    <source>
        <dbReference type="ARBA" id="ARBA00000012"/>
    </source>
</evidence>
<dbReference type="Proteomes" id="UP000238350">
    <property type="component" value="Unassembled WGS sequence"/>
</dbReference>
<comment type="function">
    <text evidence="21">Catalyzes three sequential steps of tetrahydrofolate biosynthesis.</text>
</comment>
<dbReference type="OrthoDB" id="615426at2759"/>
<dbReference type="PANTHER" id="PTHR20941">
    <property type="entry name" value="FOLATE SYNTHESIS PROTEINS"/>
    <property type="match status" value="1"/>
</dbReference>
<keyword evidence="15" id="KW-0547">Nucleotide-binding</keyword>
<comment type="similarity">
    <text evidence="8">In the N-terminal section; belongs to the DHNA family.</text>
</comment>
<dbReference type="PANTHER" id="PTHR20941:SF1">
    <property type="entry name" value="FOLIC ACID SYNTHESIS PROTEIN FOL1"/>
    <property type="match status" value="1"/>
</dbReference>
<dbReference type="Gene3D" id="3.20.20.20">
    <property type="entry name" value="Dihydropteroate synthase-like"/>
    <property type="match status" value="1"/>
</dbReference>
<gene>
    <name evidence="26" type="ORF">B9G98_03651</name>
</gene>
<dbReference type="GO" id="GO:0046656">
    <property type="term" value="P:folic acid biosynthetic process"/>
    <property type="evidence" value="ECO:0007669"/>
    <property type="project" value="UniProtKB-KW"/>
</dbReference>
<protein>
    <recommendedName>
        <fullName evidence="23">Folic acid synthesis protein FOL1</fullName>
        <ecNumber evidence="10">2.5.1.15</ecNumber>
        <ecNumber evidence="12">2.7.6.3</ecNumber>
        <ecNumber evidence="11">4.1.2.25</ecNumber>
    </recommendedName>
    <alternativeName>
        <fullName evidence="24">Folic acid synthesis protein fol1</fullName>
    </alternativeName>
</protein>
<dbReference type="STRING" id="45607.A0A2T0FM13"/>
<dbReference type="InterPro" id="IPR006157">
    <property type="entry name" value="FolB_dom"/>
</dbReference>
<accession>A0A2T0FM13</accession>
<comment type="similarity">
    <text evidence="22">In the central section; belongs to the HPPK family.</text>
</comment>
<dbReference type="SUPFAM" id="SSF51717">
    <property type="entry name" value="Dihydropteroate synthetase-like"/>
    <property type="match status" value="1"/>
</dbReference>
<evidence type="ECO:0000256" key="24">
    <source>
        <dbReference type="ARBA" id="ARBA00068111"/>
    </source>
</evidence>
<evidence type="ECO:0000256" key="14">
    <source>
        <dbReference type="ARBA" id="ARBA00022723"/>
    </source>
</evidence>
<reference evidence="26 27" key="1">
    <citation type="submission" date="2017-04" db="EMBL/GenBank/DDBJ databases">
        <title>Genome sequencing of [Candida] sorbophila.</title>
        <authorList>
            <person name="Ahn J.O."/>
        </authorList>
    </citation>
    <scope>NUCLEOTIDE SEQUENCE [LARGE SCALE GENOMIC DNA]</scope>
    <source>
        <strain evidence="26 27">DS02</strain>
    </source>
</reference>
<evidence type="ECO:0000256" key="12">
    <source>
        <dbReference type="ARBA" id="ARBA00013253"/>
    </source>
</evidence>
<keyword evidence="17" id="KW-0067">ATP-binding</keyword>
<comment type="catalytic activity">
    <reaction evidence="1">
        <text>(7,8-dihydropterin-6-yl)methyl diphosphate + 4-aminobenzoate = 7,8-dihydropteroate + diphosphate</text>
        <dbReference type="Rhea" id="RHEA:19949"/>
        <dbReference type="ChEBI" id="CHEBI:17836"/>
        <dbReference type="ChEBI" id="CHEBI:17839"/>
        <dbReference type="ChEBI" id="CHEBI:33019"/>
        <dbReference type="ChEBI" id="CHEBI:72950"/>
        <dbReference type="EC" id="2.5.1.15"/>
    </reaction>
</comment>
<evidence type="ECO:0000256" key="3">
    <source>
        <dbReference type="ARBA" id="ARBA00001353"/>
    </source>
</evidence>